<sequence>MEDALQLAKAFTDAKRELSKAKAMRKILLKRRQPAASIPWRGKREAAVASICVCAEAQRSERSQTQHQLRKGKTQADPDTSMAVLV</sequence>
<protein>
    <submittedName>
        <fullName evidence="2">Uncharacterized protein</fullName>
    </submittedName>
</protein>
<dbReference type="Proteomes" id="UP000050525">
    <property type="component" value="Unassembled WGS sequence"/>
</dbReference>
<evidence type="ECO:0000313" key="3">
    <source>
        <dbReference type="Proteomes" id="UP000050525"/>
    </source>
</evidence>
<dbReference type="AlphaFoldDB" id="A0A151MKZ5"/>
<name>A0A151MKZ5_ALLMI</name>
<gene>
    <name evidence="2" type="ORF">Y1Q_0001818</name>
</gene>
<organism evidence="2 3">
    <name type="scientific">Alligator mississippiensis</name>
    <name type="common">American alligator</name>
    <dbReference type="NCBI Taxonomy" id="8496"/>
    <lineage>
        <taxon>Eukaryota</taxon>
        <taxon>Metazoa</taxon>
        <taxon>Chordata</taxon>
        <taxon>Craniata</taxon>
        <taxon>Vertebrata</taxon>
        <taxon>Euteleostomi</taxon>
        <taxon>Archelosauria</taxon>
        <taxon>Archosauria</taxon>
        <taxon>Crocodylia</taxon>
        <taxon>Alligatoridae</taxon>
        <taxon>Alligatorinae</taxon>
        <taxon>Alligator</taxon>
    </lineage>
</organism>
<comment type="caution">
    <text evidence="2">The sequence shown here is derived from an EMBL/GenBank/DDBJ whole genome shotgun (WGS) entry which is preliminary data.</text>
</comment>
<evidence type="ECO:0000256" key="1">
    <source>
        <dbReference type="SAM" id="MobiDB-lite"/>
    </source>
</evidence>
<accession>A0A151MKZ5</accession>
<keyword evidence="3" id="KW-1185">Reference proteome</keyword>
<proteinExistence type="predicted"/>
<feature type="region of interest" description="Disordered" evidence="1">
    <location>
        <begin position="60"/>
        <end position="86"/>
    </location>
</feature>
<evidence type="ECO:0000313" key="2">
    <source>
        <dbReference type="EMBL" id="KYO25204.1"/>
    </source>
</evidence>
<dbReference type="EMBL" id="AKHW03005917">
    <property type="protein sequence ID" value="KYO25204.1"/>
    <property type="molecule type" value="Genomic_DNA"/>
</dbReference>
<reference evidence="2 3" key="1">
    <citation type="journal article" date="2012" name="Genome Biol.">
        <title>Sequencing three crocodilian genomes to illuminate the evolution of archosaurs and amniotes.</title>
        <authorList>
            <person name="St John J.A."/>
            <person name="Braun E.L."/>
            <person name="Isberg S.R."/>
            <person name="Miles L.G."/>
            <person name="Chong A.Y."/>
            <person name="Gongora J."/>
            <person name="Dalzell P."/>
            <person name="Moran C."/>
            <person name="Bed'hom B."/>
            <person name="Abzhanov A."/>
            <person name="Burgess S.C."/>
            <person name="Cooksey A.M."/>
            <person name="Castoe T.A."/>
            <person name="Crawford N.G."/>
            <person name="Densmore L.D."/>
            <person name="Drew J.C."/>
            <person name="Edwards S.V."/>
            <person name="Faircloth B.C."/>
            <person name="Fujita M.K."/>
            <person name="Greenwold M.J."/>
            <person name="Hoffmann F.G."/>
            <person name="Howard J.M."/>
            <person name="Iguchi T."/>
            <person name="Janes D.E."/>
            <person name="Khan S.Y."/>
            <person name="Kohno S."/>
            <person name="de Koning A.J."/>
            <person name="Lance S.L."/>
            <person name="McCarthy F.M."/>
            <person name="McCormack J.E."/>
            <person name="Merchant M.E."/>
            <person name="Peterson D.G."/>
            <person name="Pollock D.D."/>
            <person name="Pourmand N."/>
            <person name="Raney B.J."/>
            <person name="Roessler K.A."/>
            <person name="Sanford J.R."/>
            <person name="Sawyer R.H."/>
            <person name="Schmidt C.J."/>
            <person name="Triplett E.W."/>
            <person name="Tuberville T.D."/>
            <person name="Venegas-Anaya M."/>
            <person name="Howard J.T."/>
            <person name="Jarvis E.D."/>
            <person name="Guillette L.J.Jr."/>
            <person name="Glenn T.C."/>
            <person name="Green R.E."/>
            <person name="Ray D.A."/>
        </authorList>
    </citation>
    <scope>NUCLEOTIDE SEQUENCE [LARGE SCALE GENOMIC DNA]</scope>
    <source>
        <strain evidence="2">KSC_2009_1</strain>
    </source>
</reference>